<keyword evidence="2" id="KW-0413">Isomerase</keyword>
<dbReference type="RefSeq" id="WP_302714823.1">
    <property type="nucleotide sequence ID" value="NZ_JAULRT010000062.1"/>
</dbReference>
<comment type="caution">
    <text evidence="2">The sequence shown here is derived from an EMBL/GenBank/DDBJ whole genome shotgun (WGS) entry which is preliminary data.</text>
</comment>
<dbReference type="PANTHER" id="PTHR12110:SF21">
    <property type="entry name" value="XYLOSE ISOMERASE-LIKE TIM BARREL DOMAIN-CONTAINING PROTEIN"/>
    <property type="match status" value="1"/>
</dbReference>
<organism evidence="2 3">
    <name type="scientific">Gilvimarinus algae</name>
    <dbReference type="NCBI Taxonomy" id="3058037"/>
    <lineage>
        <taxon>Bacteria</taxon>
        <taxon>Pseudomonadati</taxon>
        <taxon>Pseudomonadota</taxon>
        <taxon>Gammaproteobacteria</taxon>
        <taxon>Cellvibrionales</taxon>
        <taxon>Cellvibrionaceae</taxon>
        <taxon>Gilvimarinus</taxon>
    </lineage>
</organism>
<evidence type="ECO:0000259" key="1">
    <source>
        <dbReference type="Pfam" id="PF01261"/>
    </source>
</evidence>
<name>A0ABT8TI83_9GAMM</name>
<dbReference type="InterPro" id="IPR013022">
    <property type="entry name" value="Xyl_isomerase-like_TIM-brl"/>
</dbReference>
<evidence type="ECO:0000313" key="3">
    <source>
        <dbReference type="Proteomes" id="UP001168380"/>
    </source>
</evidence>
<dbReference type="InterPro" id="IPR036237">
    <property type="entry name" value="Xyl_isomerase-like_sf"/>
</dbReference>
<dbReference type="Gene3D" id="3.20.20.150">
    <property type="entry name" value="Divalent-metal-dependent TIM barrel enzymes"/>
    <property type="match status" value="1"/>
</dbReference>
<protein>
    <submittedName>
        <fullName evidence="2">Sugar phosphate isomerase/epimerase</fullName>
    </submittedName>
</protein>
<dbReference type="PANTHER" id="PTHR12110">
    <property type="entry name" value="HYDROXYPYRUVATE ISOMERASE"/>
    <property type="match status" value="1"/>
</dbReference>
<proteinExistence type="predicted"/>
<evidence type="ECO:0000313" key="2">
    <source>
        <dbReference type="EMBL" id="MDO3383797.1"/>
    </source>
</evidence>
<dbReference type="InterPro" id="IPR050312">
    <property type="entry name" value="IolE/XylAMocC-like"/>
</dbReference>
<dbReference type="Proteomes" id="UP001168380">
    <property type="component" value="Unassembled WGS sequence"/>
</dbReference>
<dbReference type="EMBL" id="JAULRT010000062">
    <property type="protein sequence ID" value="MDO3383797.1"/>
    <property type="molecule type" value="Genomic_DNA"/>
</dbReference>
<feature type="domain" description="Xylose isomerase-like TIM barrel" evidence="1">
    <location>
        <begin position="30"/>
        <end position="320"/>
    </location>
</feature>
<dbReference type="SUPFAM" id="SSF51658">
    <property type="entry name" value="Xylose isomerase-like"/>
    <property type="match status" value="1"/>
</dbReference>
<dbReference type="GO" id="GO:0016853">
    <property type="term" value="F:isomerase activity"/>
    <property type="evidence" value="ECO:0007669"/>
    <property type="project" value="UniProtKB-KW"/>
</dbReference>
<accession>A0ABT8TI83</accession>
<keyword evidence="3" id="KW-1185">Reference proteome</keyword>
<reference evidence="2" key="1">
    <citation type="submission" date="2023-07" db="EMBL/GenBank/DDBJ databases">
        <title>Gilvimarinus algae sp. nov., isolated from the surface of Kelp.</title>
        <authorList>
            <person name="Sun Y.Y."/>
            <person name="Gong Y."/>
            <person name="Du Z.J."/>
        </authorList>
    </citation>
    <scope>NUCLEOTIDE SEQUENCE</scope>
    <source>
        <strain evidence="2">SDUM040014</strain>
    </source>
</reference>
<sequence>MKMIKGPALFLAQFAGDEAPFNSLENIAKWAGSLGFRGIQMPSWDKRLFDLERAAEDLDYCKEVTETLGKYGLELTELSTHLQGQLVAVHPAYDEMFDIFAPEHLHGKPDERQKWAVDQLYLAAKASKNFGLKAHATFSGALLWPFVYPWPQRPQGLVETGFAELAKRWKPILDAFDEVGVDVCYELHPGEDLHDGVTFERFLKEVDNHPRANILYDPSHFILQQLDYLAFIDRYHDRIKMFHVKDAEFNPTAQQGVYGGYEGWVERAGRFRSLGDGQVDFKGIFSKLTQYNYDGWAVIEWECCMKHPEAGAEEGSRFVSEHIIRITEKAFDDFAGGEADEASNRRILGLGGK</sequence>
<gene>
    <name evidence="2" type="ORF">QWI16_16560</name>
</gene>
<dbReference type="Pfam" id="PF01261">
    <property type="entry name" value="AP_endonuc_2"/>
    <property type="match status" value="1"/>
</dbReference>